<gene>
    <name evidence="1" type="ORF">H9735_06020</name>
</gene>
<accession>A0A9D1WX49</accession>
<organism evidence="1 2">
    <name type="scientific">Candidatus Anaerostipes excrementavium</name>
    <dbReference type="NCBI Taxonomy" id="2838463"/>
    <lineage>
        <taxon>Bacteria</taxon>
        <taxon>Bacillati</taxon>
        <taxon>Bacillota</taxon>
        <taxon>Clostridia</taxon>
        <taxon>Lachnospirales</taxon>
        <taxon>Lachnospiraceae</taxon>
        <taxon>Anaerostipes</taxon>
    </lineage>
</organism>
<reference evidence="1" key="2">
    <citation type="submission" date="2021-04" db="EMBL/GenBank/DDBJ databases">
        <authorList>
            <person name="Gilroy R."/>
        </authorList>
    </citation>
    <scope>NUCLEOTIDE SEQUENCE</scope>
    <source>
        <strain evidence="1">CHK191-13928</strain>
    </source>
</reference>
<name>A0A9D1WX49_9FIRM</name>
<sequence length="132" mass="15528">MGLWDYLKKEEVSPEYEKAKERIMELHRRDGSLAYINWMSQIEEGRGEMQVEYVRGEMRTGEQLFLYDCQGNESGAIEIEELYIGKNEDTAECSENGEVGRIVFRNQDAEYGEFWKSQYAGCEKKEKNRKNC</sequence>
<reference evidence="1" key="1">
    <citation type="journal article" date="2021" name="PeerJ">
        <title>Extensive microbial diversity within the chicken gut microbiome revealed by metagenomics and culture.</title>
        <authorList>
            <person name="Gilroy R."/>
            <person name="Ravi A."/>
            <person name="Getino M."/>
            <person name="Pursley I."/>
            <person name="Horton D.L."/>
            <person name="Alikhan N.F."/>
            <person name="Baker D."/>
            <person name="Gharbi K."/>
            <person name="Hall N."/>
            <person name="Watson M."/>
            <person name="Adriaenssens E.M."/>
            <person name="Foster-Nyarko E."/>
            <person name="Jarju S."/>
            <person name="Secka A."/>
            <person name="Antonio M."/>
            <person name="Oren A."/>
            <person name="Chaudhuri R.R."/>
            <person name="La Ragione R."/>
            <person name="Hildebrand F."/>
            <person name="Pallen M.J."/>
        </authorList>
    </citation>
    <scope>NUCLEOTIDE SEQUENCE</scope>
    <source>
        <strain evidence="1">CHK191-13928</strain>
    </source>
</reference>
<proteinExistence type="predicted"/>
<dbReference type="Proteomes" id="UP000886721">
    <property type="component" value="Unassembled WGS sequence"/>
</dbReference>
<evidence type="ECO:0000313" key="2">
    <source>
        <dbReference type="Proteomes" id="UP000886721"/>
    </source>
</evidence>
<dbReference type="AlphaFoldDB" id="A0A9D1WX49"/>
<dbReference type="EMBL" id="DXEM01000018">
    <property type="protein sequence ID" value="HIX67670.1"/>
    <property type="molecule type" value="Genomic_DNA"/>
</dbReference>
<protein>
    <submittedName>
        <fullName evidence="1">Uncharacterized protein</fullName>
    </submittedName>
</protein>
<evidence type="ECO:0000313" key="1">
    <source>
        <dbReference type="EMBL" id="HIX67670.1"/>
    </source>
</evidence>
<comment type="caution">
    <text evidence="1">The sequence shown here is derived from an EMBL/GenBank/DDBJ whole genome shotgun (WGS) entry which is preliminary data.</text>
</comment>